<dbReference type="Proteomes" id="UP000694892">
    <property type="component" value="Chromosome 8L"/>
</dbReference>
<proteinExistence type="predicted"/>
<reference evidence="2" key="1">
    <citation type="journal article" date="2016" name="Nature">
        <title>Genome evolution in the allotetraploid frog Xenopus laevis.</title>
        <authorList>
            <person name="Session A.M."/>
            <person name="Uno Y."/>
            <person name="Kwon T."/>
            <person name="Chapman J.A."/>
            <person name="Toyoda A."/>
            <person name="Takahashi S."/>
            <person name="Fukui A."/>
            <person name="Hikosaka A."/>
            <person name="Suzuki A."/>
            <person name="Kondo M."/>
            <person name="van Heeringen S.J."/>
            <person name="Quigley I."/>
            <person name="Heinz S."/>
            <person name="Ogino H."/>
            <person name="Ochi H."/>
            <person name="Hellsten U."/>
            <person name="Lyons J.B."/>
            <person name="Simakov O."/>
            <person name="Putnam N."/>
            <person name="Stites J."/>
            <person name="Kuroki Y."/>
            <person name="Tanaka T."/>
            <person name="Michiue T."/>
            <person name="Watanabe M."/>
            <person name="Bogdanovic O."/>
            <person name="Lister R."/>
            <person name="Georgiou G."/>
            <person name="Paranjpe S.S."/>
            <person name="van Kruijsbergen I."/>
            <person name="Shu S."/>
            <person name="Carlson J."/>
            <person name="Kinoshita T."/>
            <person name="Ohta Y."/>
            <person name="Mawaribuchi S."/>
            <person name="Jenkins J."/>
            <person name="Grimwood J."/>
            <person name="Schmutz J."/>
            <person name="Mitros T."/>
            <person name="Mozaffari S.V."/>
            <person name="Suzuki Y."/>
            <person name="Haramoto Y."/>
            <person name="Yamamoto T.S."/>
            <person name="Takagi C."/>
            <person name="Heald R."/>
            <person name="Miller K."/>
            <person name="Haudenschild C."/>
            <person name="Kitzman J."/>
            <person name="Nakayama T."/>
            <person name="Izutsu Y."/>
            <person name="Robert J."/>
            <person name="Fortriede J."/>
            <person name="Burns K."/>
            <person name="Lotay V."/>
            <person name="Karimi K."/>
            <person name="Yasuoka Y."/>
            <person name="Dichmann D.S."/>
            <person name="Flajnik M.F."/>
            <person name="Houston D.W."/>
            <person name="Shendure J."/>
            <person name="DuPasquier L."/>
            <person name="Vize P.D."/>
            <person name="Zorn A.M."/>
            <person name="Ito M."/>
            <person name="Marcotte E.M."/>
            <person name="Wallingford J.B."/>
            <person name="Ito Y."/>
            <person name="Asashima M."/>
            <person name="Ueno N."/>
            <person name="Matsuda Y."/>
            <person name="Veenstra G.J."/>
            <person name="Fujiyama A."/>
            <person name="Harland R.M."/>
            <person name="Taira M."/>
            <person name="Rokhsar D.S."/>
        </authorList>
    </citation>
    <scope>NUCLEOTIDE SEQUENCE [LARGE SCALE GENOMIC DNA]</scope>
    <source>
        <strain evidence="2">J</strain>
    </source>
</reference>
<dbReference type="EMBL" id="CM004480">
    <property type="protein sequence ID" value="OCT68296.1"/>
    <property type="molecule type" value="Genomic_DNA"/>
</dbReference>
<protein>
    <submittedName>
        <fullName evidence="1">Uncharacterized protein</fullName>
    </submittedName>
</protein>
<evidence type="ECO:0000313" key="2">
    <source>
        <dbReference type="Proteomes" id="UP000694892"/>
    </source>
</evidence>
<dbReference type="AlphaFoldDB" id="A0A974H8H5"/>
<name>A0A974H8H5_XENLA</name>
<gene>
    <name evidence="1" type="ORF">XELAEV_18039595mg</name>
</gene>
<sequence length="70" mass="7940">MTSCHNNNKCGLVGKRHKVQNSHAALENDRSCSCSDFVFVFIQQDFISAHQTFMSLWNVQKGMESKADMT</sequence>
<organism evidence="1 2">
    <name type="scientific">Xenopus laevis</name>
    <name type="common">African clawed frog</name>
    <dbReference type="NCBI Taxonomy" id="8355"/>
    <lineage>
        <taxon>Eukaryota</taxon>
        <taxon>Metazoa</taxon>
        <taxon>Chordata</taxon>
        <taxon>Craniata</taxon>
        <taxon>Vertebrata</taxon>
        <taxon>Euteleostomi</taxon>
        <taxon>Amphibia</taxon>
        <taxon>Batrachia</taxon>
        <taxon>Anura</taxon>
        <taxon>Pipoidea</taxon>
        <taxon>Pipidae</taxon>
        <taxon>Xenopodinae</taxon>
        <taxon>Xenopus</taxon>
        <taxon>Xenopus</taxon>
    </lineage>
</organism>
<accession>A0A974H8H5</accession>
<evidence type="ECO:0000313" key="1">
    <source>
        <dbReference type="EMBL" id="OCT68296.1"/>
    </source>
</evidence>